<protein>
    <submittedName>
        <fullName evidence="2">DUF4326 domain-containing protein</fullName>
    </submittedName>
</protein>
<gene>
    <name evidence="2" type="ORF">POF43_024195</name>
</gene>
<keyword evidence="3" id="KW-1185">Reference proteome</keyword>
<dbReference type="EMBL" id="JAAGKO020000040">
    <property type="protein sequence ID" value="MDI5965791.1"/>
    <property type="molecule type" value="Genomic_DNA"/>
</dbReference>
<evidence type="ECO:0000313" key="3">
    <source>
        <dbReference type="Proteomes" id="UP001156398"/>
    </source>
</evidence>
<dbReference type="InterPro" id="IPR025475">
    <property type="entry name" value="DUF4326"/>
</dbReference>
<feature type="domain" description="DUF4326" evidence="1">
    <location>
        <begin position="9"/>
        <end position="48"/>
    </location>
</feature>
<proteinExistence type="predicted"/>
<dbReference type="RefSeq" id="WP_271322049.1">
    <property type="nucleotide sequence ID" value="NZ_JAAGKO020000040.1"/>
</dbReference>
<evidence type="ECO:0000313" key="2">
    <source>
        <dbReference type="EMBL" id="MDI5965791.1"/>
    </source>
</evidence>
<name>A0ABT6W4Y2_9ACTN</name>
<dbReference type="Pfam" id="PF14216">
    <property type="entry name" value="DUF4326"/>
    <property type="match status" value="1"/>
</dbReference>
<sequence length="59" mass="6499">MSPQRVQRKRTKGWTLADLHLLRGKDLACTCPLPEPGEPDHCHAAVLLRLANDAPGETL</sequence>
<dbReference type="Proteomes" id="UP001156398">
    <property type="component" value="Unassembled WGS sequence"/>
</dbReference>
<comment type="caution">
    <text evidence="2">The sequence shown here is derived from an EMBL/GenBank/DDBJ whole genome shotgun (WGS) entry which is preliminary data.</text>
</comment>
<reference evidence="2 3" key="1">
    <citation type="submission" date="2023-05" db="EMBL/GenBank/DDBJ databases">
        <title>Streptantibioticus silvisoli sp. nov., acidotolerant actinomycetes 1 from pine litter.</title>
        <authorList>
            <person name="Swiecimska M."/>
            <person name="Golinska P."/>
            <person name="Sangal V."/>
            <person name="Wachnowicz B."/>
            <person name="Goodfellow M."/>
        </authorList>
    </citation>
    <scope>NUCLEOTIDE SEQUENCE [LARGE SCALE GENOMIC DNA]</scope>
    <source>
        <strain evidence="2 3">SL54</strain>
    </source>
</reference>
<accession>A0ABT6W4Y2</accession>
<evidence type="ECO:0000259" key="1">
    <source>
        <dbReference type="Pfam" id="PF14216"/>
    </source>
</evidence>
<organism evidence="2 3">
    <name type="scientific">Streptantibioticus silvisoli</name>
    <dbReference type="NCBI Taxonomy" id="2705255"/>
    <lineage>
        <taxon>Bacteria</taxon>
        <taxon>Bacillati</taxon>
        <taxon>Actinomycetota</taxon>
        <taxon>Actinomycetes</taxon>
        <taxon>Kitasatosporales</taxon>
        <taxon>Streptomycetaceae</taxon>
        <taxon>Streptantibioticus</taxon>
    </lineage>
</organism>